<keyword evidence="3" id="KW-1185">Reference proteome</keyword>
<sequence length="112" mass="13898">MKLIESLLDYSVILYRDPDRLLYDKIADSDALHYRLFWHRGIELVTPHKKNRKKNPTQDGRSLRRYRKRWKVERTISWLKNFHRLVVRYEYYAHLYHGFVQLACLFTILKRF</sequence>
<dbReference type="PANTHER" id="PTHR30007">
    <property type="entry name" value="PHP DOMAIN PROTEIN"/>
    <property type="match status" value="1"/>
</dbReference>
<proteinExistence type="predicted"/>
<dbReference type="GO" id="GO:0003677">
    <property type="term" value="F:DNA binding"/>
    <property type="evidence" value="ECO:0007669"/>
    <property type="project" value="InterPro"/>
</dbReference>
<accession>A0A518CTF3</accession>
<dbReference type="KEGG" id="plon:Pla110_42690"/>
<reference evidence="2 3" key="1">
    <citation type="submission" date="2019-02" db="EMBL/GenBank/DDBJ databases">
        <title>Deep-cultivation of Planctomycetes and their phenomic and genomic characterization uncovers novel biology.</title>
        <authorList>
            <person name="Wiegand S."/>
            <person name="Jogler M."/>
            <person name="Boedeker C."/>
            <person name="Pinto D."/>
            <person name="Vollmers J."/>
            <person name="Rivas-Marin E."/>
            <person name="Kohn T."/>
            <person name="Peeters S.H."/>
            <person name="Heuer A."/>
            <person name="Rast P."/>
            <person name="Oberbeckmann S."/>
            <person name="Bunk B."/>
            <person name="Jeske O."/>
            <person name="Meyerdierks A."/>
            <person name="Storesund J.E."/>
            <person name="Kallscheuer N."/>
            <person name="Luecker S."/>
            <person name="Lage O.M."/>
            <person name="Pohl T."/>
            <person name="Merkel B.J."/>
            <person name="Hornburger P."/>
            <person name="Mueller R.-W."/>
            <person name="Bruemmer F."/>
            <person name="Labrenz M."/>
            <person name="Spormann A.M."/>
            <person name="Op den Camp H."/>
            <person name="Overmann J."/>
            <person name="Amann R."/>
            <person name="Jetten M.S.M."/>
            <person name="Mascher T."/>
            <person name="Medema M.H."/>
            <person name="Devos D.P."/>
            <person name="Kaster A.-K."/>
            <person name="Ovreas L."/>
            <person name="Rohde M."/>
            <person name="Galperin M.Y."/>
            <person name="Jogler C."/>
        </authorList>
    </citation>
    <scope>NUCLEOTIDE SEQUENCE [LARGE SCALE GENOMIC DNA]</scope>
    <source>
        <strain evidence="2 3">Pla110</strain>
    </source>
</reference>
<evidence type="ECO:0000313" key="3">
    <source>
        <dbReference type="Proteomes" id="UP000317178"/>
    </source>
</evidence>
<evidence type="ECO:0000259" key="1">
    <source>
        <dbReference type="Pfam" id="PF01609"/>
    </source>
</evidence>
<dbReference type="Pfam" id="PF01609">
    <property type="entry name" value="DDE_Tnp_1"/>
    <property type="match status" value="1"/>
</dbReference>
<dbReference type="GO" id="GO:0006313">
    <property type="term" value="P:DNA transposition"/>
    <property type="evidence" value="ECO:0007669"/>
    <property type="project" value="InterPro"/>
</dbReference>
<feature type="domain" description="Transposase IS4-like" evidence="1">
    <location>
        <begin position="17"/>
        <end position="104"/>
    </location>
</feature>
<dbReference type="AlphaFoldDB" id="A0A518CTF3"/>
<dbReference type="PANTHER" id="PTHR30007:SF1">
    <property type="entry name" value="BLR1914 PROTEIN"/>
    <property type="match status" value="1"/>
</dbReference>
<organism evidence="2 3">
    <name type="scientific">Polystyrenella longa</name>
    <dbReference type="NCBI Taxonomy" id="2528007"/>
    <lineage>
        <taxon>Bacteria</taxon>
        <taxon>Pseudomonadati</taxon>
        <taxon>Planctomycetota</taxon>
        <taxon>Planctomycetia</taxon>
        <taxon>Planctomycetales</taxon>
        <taxon>Planctomycetaceae</taxon>
        <taxon>Polystyrenella</taxon>
    </lineage>
</organism>
<dbReference type="GO" id="GO:0004803">
    <property type="term" value="F:transposase activity"/>
    <property type="evidence" value="ECO:0007669"/>
    <property type="project" value="InterPro"/>
</dbReference>
<dbReference type="InterPro" id="IPR002559">
    <property type="entry name" value="Transposase_11"/>
</dbReference>
<evidence type="ECO:0000313" key="2">
    <source>
        <dbReference type="EMBL" id="QDU82511.1"/>
    </source>
</evidence>
<protein>
    <submittedName>
        <fullName evidence="2">Transposase DDE domain protein</fullName>
    </submittedName>
</protein>
<name>A0A518CTF3_9PLAN</name>
<dbReference type="Proteomes" id="UP000317178">
    <property type="component" value="Chromosome"/>
</dbReference>
<dbReference type="EMBL" id="CP036281">
    <property type="protein sequence ID" value="QDU82511.1"/>
    <property type="molecule type" value="Genomic_DNA"/>
</dbReference>
<gene>
    <name evidence="2" type="ORF">Pla110_42690</name>
</gene>
<dbReference type="RefSeq" id="WP_231742720.1">
    <property type="nucleotide sequence ID" value="NZ_CP036281.1"/>
</dbReference>